<dbReference type="Gene3D" id="3.90.245.10">
    <property type="entry name" value="Ribonucleoside hydrolase-like"/>
    <property type="match status" value="1"/>
</dbReference>
<evidence type="ECO:0000256" key="1">
    <source>
        <dbReference type="SAM" id="SignalP"/>
    </source>
</evidence>
<keyword evidence="1" id="KW-0732">Signal</keyword>
<comment type="caution">
    <text evidence="3">The sequence shown here is derived from an EMBL/GenBank/DDBJ whole genome shotgun (WGS) entry which is preliminary data.</text>
</comment>
<feature type="domain" description="Cellulose-binding Sde182 nucleoside hydrolase-like" evidence="2">
    <location>
        <begin position="57"/>
        <end position="298"/>
    </location>
</feature>
<proteinExistence type="predicted"/>
<dbReference type="InterPro" id="IPR036452">
    <property type="entry name" value="Ribo_hydro-like"/>
</dbReference>
<protein>
    <submittedName>
        <fullName evidence="3">DUF1593 domain-containing protein</fullName>
    </submittedName>
</protein>
<dbReference type="SUPFAM" id="SSF53590">
    <property type="entry name" value="Nucleoside hydrolase"/>
    <property type="match status" value="1"/>
</dbReference>
<feature type="signal peptide" evidence="1">
    <location>
        <begin position="1"/>
        <end position="35"/>
    </location>
</feature>
<feature type="chain" id="PRO_5024397325" evidence="1">
    <location>
        <begin position="36"/>
        <end position="456"/>
    </location>
</feature>
<dbReference type="EMBL" id="VWOX01000001">
    <property type="protein sequence ID" value="KAA5547365.1"/>
    <property type="molecule type" value="Genomic_DNA"/>
</dbReference>
<keyword evidence="4" id="KW-1185">Reference proteome</keyword>
<dbReference type="Pfam" id="PF07632">
    <property type="entry name" value="Sde182_NH-like"/>
    <property type="match status" value="1"/>
</dbReference>
<dbReference type="Proteomes" id="UP000324479">
    <property type="component" value="Unassembled WGS sequence"/>
</dbReference>
<dbReference type="InterPro" id="IPR011483">
    <property type="entry name" value="Sde182_NH-like"/>
</dbReference>
<gene>
    <name evidence="3" type="ORF">FYK55_02300</name>
</gene>
<evidence type="ECO:0000313" key="3">
    <source>
        <dbReference type="EMBL" id="KAA5547365.1"/>
    </source>
</evidence>
<accession>A0A5M6DPI2</accession>
<evidence type="ECO:0000313" key="4">
    <source>
        <dbReference type="Proteomes" id="UP000324479"/>
    </source>
</evidence>
<dbReference type="AlphaFoldDB" id="A0A5M6DPI2"/>
<organism evidence="3 4">
    <name type="scientific">Roseiconus nitratireducens</name>
    <dbReference type="NCBI Taxonomy" id="2605748"/>
    <lineage>
        <taxon>Bacteria</taxon>
        <taxon>Pseudomonadati</taxon>
        <taxon>Planctomycetota</taxon>
        <taxon>Planctomycetia</taxon>
        <taxon>Pirellulales</taxon>
        <taxon>Pirellulaceae</taxon>
        <taxon>Roseiconus</taxon>
    </lineage>
</organism>
<sequence>MQQNLSCRVRHIVRGKLALIFLSCVLAVTSGTTNAQEKVNRAAEAGDRGGLDGQRYRVIVSTDIGGTDPDDFQSMVHLLVYADVLDIEGLVSSPFGPGRKQHILDVIKCYEKDYRNLRTYSESYPTPGQLRAITKQGETESAPYAGVRESTEGSRWIVECARRADPRPLHVLVWGGIEDLAQALHDAPEILPKLRVYYIGGPNKKWGPDAYQYIADHHPKLWIIEANSTYRGWFNGGDQSGEWDNKEFVKQHIAGHGALGEFFNSKLDAIKMGDTPSVGWLLKGSPDDPTKPGWGGQFVRAWDRPYSVFNRLTTEDDQMEVFGVLELVLPLGDEASGKPTAQLTVENQMLVGHAPGDGTMRFRFCPKAIATYRYAIHSNVAALDHKTGVITAIAPRPEIAWKPSSRFPNWWTDDPLPDFATGEHFGAQTVSRWRLDYLRDFEERLNCTAAPNNAAR</sequence>
<name>A0A5M6DPI2_9BACT</name>
<dbReference type="GO" id="GO:0016799">
    <property type="term" value="F:hydrolase activity, hydrolyzing N-glycosyl compounds"/>
    <property type="evidence" value="ECO:0007669"/>
    <property type="project" value="InterPro"/>
</dbReference>
<reference evidence="3 4" key="1">
    <citation type="submission" date="2019-08" db="EMBL/GenBank/DDBJ databases">
        <authorList>
            <person name="Dhanesh K."/>
            <person name="Kumar G."/>
            <person name="Sasikala C."/>
            <person name="Venkata Ramana C."/>
        </authorList>
    </citation>
    <scope>NUCLEOTIDE SEQUENCE [LARGE SCALE GENOMIC DNA]</scope>
    <source>
        <strain evidence="3 4">JC645</strain>
    </source>
</reference>
<evidence type="ECO:0000259" key="2">
    <source>
        <dbReference type="Pfam" id="PF07632"/>
    </source>
</evidence>